<name>A0ABM5PRZ6_9CORY</name>
<protein>
    <recommendedName>
        <fullName evidence="4">Secreted protein</fullName>
    </recommendedName>
</protein>
<organism evidence="2 3">
    <name type="scientific">Corynebacterium casei LMG S-19264</name>
    <dbReference type="NCBI Taxonomy" id="1285583"/>
    <lineage>
        <taxon>Bacteria</taxon>
        <taxon>Bacillati</taxon>
        <taxon>Actinomycetota</taxon>
        <taxon>Actinomycetes</taxon>
        <taxon>Mycobacteriales</taxon>
        <taxon>Corynebacteriaceae</taxon>
        <taxon>Corynebacterium</taxon>
    </lineage>
</organism>
<dbReference type="GeneID" id="82878302"/>
<dbReference type="RefSeq" id="WP_025387999.1">
    <property type="nucleotide sequence ID" value="NZ_CP004350.1"/>
</dbReference>
<dbReference type="EMBL" id="CP004350">
    <property type="protein sequence ID" value="AHI20753.1"/>
    <property type="molecule type" value="Genomic_DNA"/>
</dbReference>
<feature type="transmembrane region" description="Helical" evidence="1">
    <location>
        <begin position="28"/>
        <end position="46"/>
    </location>
</feature>
<evidence type="ECO:0000313" key="3">
    <source>
        <dbReference type="Proteomes" id="UP000019226"/>
    </source>
</evidence>
<dbReference type="Proteomes" id="UP000019226">
    <property type="component" value="Chromosome"/>
</dbReference>
<reference evidence="3" key="1">
    <citation type="submission" date="2013-02" db="EMBL/GenBank/DDBJ databases">
        <title>The complete genome sequence of Corynebacterium casei LMG S-19264 (=DSM 44701).</title>
        <authorList>
            <person name="Ruckert C."/>
            <person name="Albersmeier A."/>
            <person name="Kalinowski J."/>
        </authorList>
    </citation>
    <scope>NUCLEOTIDE SEQUENCE [LARGE SCALE GENOMIC DNA]</scope>
    <source>
        <strain evidence="3">LMG S-19264</strain>
    </source>
</reference>
<proteinExistence type="predicted"/>
<evidence type="ECO:0000313" key="2">
    <source>
        <dbReference type="EMBL" id="AHI20753.1"/>
    </source>
</evidence>
<gene>
    <name evidence="2" type="ORF">CCASEI_10990</name>
</gene>
<evidence type="ECO:0008006" key="4">
    <source>
        <dbReference type="Google" id="ProtNLM"/>
    </source>
</evidence>
<keyword evidence="1" id="KW-0812">Transmembrane</keyword>
<evidence type="ECO:0000256" key="1">
    <source>
        <dbReference type="SAM" id="Phobius"/>
    </source>
</evidence>
<keyword evidence="1" id="KW-0472">Membrane</keyword>
<accession>A0ABM5PRZ6</accession>
<keyword evidence="3" id="KW-1185">Reference proteome</keyword>
<keyword evidence="1" id="KW-1133">Transmembrane helix</keyword>
<sequence>MRYAYSIAAAIFCLGALLANLLDMSRVIALICLGVAAVFLILALRTNQTPQPGRDRDLSRDDLSNDQMDKIRSLLADGQFGTAVKQIQLWFKNVSYEEAEAFVKRFAK</sequence>